<dbReference type="Proteomes" id="UP000198636">
    <property type="component" value="Unassembled WGS sequence"/>
</dbReference>
<evidence type="ECO:0000259" key="3">
    <source>
        <dbReference type="PROSITE" id="PS51910"/>
    </source>
</evidence>
<dbReference type="GO" id="GO:0005975">
    <property type="term" value="P:carbohydrate metabolic process"/>
    <property type="evidence" value="ECO:0007669"/>
    <property type="project" value="InterPro"/>
</dbReference>
<dbReference type="PANTHER" id="PTHR46066">
    <property type="entry name" value="CHITINASE DOMAIN-CONTAINING PROTEIN 1 FAMILY MEMBER"/>
    <property type="match status" value="1"/>
</dbReference>
<gene>
    <name evidence="4" type="ORF">SAMN03080606_02060</name>
</gene>
<feature type="domain" description="SLH" evidence="2">
    <location>
        <begin position="90"/>
        <end position="152"/>
    </location>
</feature>
<dbReference type="GO" id="GO:0008061">
    <property type="term" value="F:chitin binding"/>
    <property type="evidence" value="ECO:0007669"/>
    <property type="project" value="InterPro"/>
</dbReference>
<keyword evidence="5" id="KW-1185">Reference proteome</keyword>
<dbReference type="PANTHER" id="PTHR46066:SF2">
    <property type="entry name" value="CHITINASE DOMAIN-CONTAINING PROTEIN 1"/>
    <property type="match status" value="1"/>
</dbReference>
<dbReference type="GO" id="GO:0016787">
    <property type="term" value="F:hydrolase activity"/>
    <property type="evidence" value="ECO:0007669"/>
    <property type="project" value="UniProtKB-KW"/>
</dbReference>
<keyword evidence="4" id="KW-0378">Hydrolase</keyword>
<dbReference type="Gene3D" id="3.20.20.80">
    <property type="entry name" value="Glycosidases"/>
    <property type="match status" value="1"/>
</dbReference>
<dbReference type="InterPro" id="IPR011583">
    <property type="entry name" value="Chitinase_II/V-like_cat"/>
</dbReference>
<accession>A0A1G5HPM4</accession>
<dbReference type="SMART" id="SM00636">
    <property type="entry name" value="Glyco_18"/>
    <property type="match status" value="1"/>
</dbReference>
<dbReference type="PROSITE" id="PS51910">
    <property type="entry name" value="GH18_2"/>
    <property type="match status" value="1"/>
</dbReference>
<keyword evidence="1" id="KW-0677">Repeat</keyword>
<sequence length="576" mass="67286">MRNNNRFLCFLLIILIFSTVITVFAEEEALRFNDVSNNHWAYEDVHELRRLDITEGIGNNEFGIGKPIKRNEFVTFLIKLMGLETHVPEEGSFDDNMNINAWYFGPIETALQHSIIHNDDANFRPEDPITREEMAIMIVRALGYDSLAKQLNAYERPFLDVDDNHGYIAIAKELGIVGGVGNNLFDPKATALREHAAAMMMRMYRKLNQPITELHGFYAIQSYSQRYMIEDLNSVSFGWSRFEYDDVANNIILNTTRKNNNVFAFPEGYEELVNYSKEKETSTQLMIFADNSTIIVEDAKIGFIEYMLKDAETRSQAIEMILEVIQPIEYLGNSIYFDGIVIDFEEMRREELSQSFNLFLQELRKELNQYNQKLYVALHPKRKPGEPYFDGYDYRTIGKIADKIILMAHDYNATKLTYEEMDRGYTTTPLTPILDIYYALKEITDKETGVEDINKIYIQLSFDSVQWKLKDGKVINEYAYRPTYEMIQKRLLDDVNIKYSYTLESPYVEFFNDVDETTNIVWYEDSRSITAKIKIAKLFGIQGLSFWRLGNIPDYSEPEDKNIYLDVWNTVLERIK</sequence>
<dbReference type="InterPro" id="IPR001119">
    <property type="entry name" value="SLH_dom"/>
</dbReference>
<dbReference type="Pfam" id="PF00704">
    <property type="entry name" value="Glyco_hydro_18"/>
    <property type="match status" value="1"/>
</dbReference>
<name>A0A1G5HPM4_9FIRM</name>
<organism evidence="4 5">
    <name type="scientific">Alkaliphilus peptidifermentans DSM 18978</name>
    <dbReference type="NCBI Taxonomy" id="1120976"/>
    <lineage>
        <taxon>Bacteria</taxon>
        <taxon>Bacillati</taxon>
        <taxon>Bacillota</taxon>
        <taxon>Clostridia</taxon>
        <taxon>Peptostreptococcales</taxon>
        <taxon>Natronincolaceae</taxon>
        <taxon>Alkaliphilus</taxon>
    </lineage>
</organism>
<dbReference type="InterPro" id="IPR001223">
    <property type="entry name" value="Glyco_hydro18_cat"/>
</dbReference>
<dbReference type="Pfam" id="PF00395">
    <property type="entry name" value="SLH"/>
    <property type="match status" value="3"/>
</dbReference>
<feature type="domain" description="SLH" evidence="2">
    <location>
        <begin position="28"/>
        <end position="89"/>
    </location>
</feature>
<dbReference type="RefSeq" id="WP_242876955.1">
    <property type="nucleotide sequence ID" value="NZ_FMUS01000012.1"/>
</dbReference>
<dbReference type="SUPFAM" id="SSF51445">
    <property type="entry name" value="(Trans)glycosidases"/>
    <property type="match status" value="1"/>
</dbReference>
<proteinExistence type="predicted"/>
<reference evidence="4 5" key="1">
    <citation type="submission" date="2016-10" db="EMBL/GenBank/DDBJ databases">
        <authorList>
            <person name="de Groot N.N."/>
        </authorList>
    </citation>
    <scope>NUCLEOTIDE SEQUENCE [LARGE SCALE GENOMIC DNA]</scope>
    <source>
        <strain evidence="4 5">DSM 18978</strain>
    </source>
</reference>
<dbReference type="AlphaFoldDB" id="A0A1G5HPM4"/>
<evidence type="ECO:0000256" key="1">
    <source>
        <dbReference type="ARBA" id="ARBA00022737"/>
    </source>
</evidence>
<dbReference type="InterPro" id="IPR017853">
    <property type="entry name" value="GH"/>
</dbReference>
<dbReference type="STRING" id="1120976.SAMN03080606_02060"/>
<dbReference type="EMBL" id="FMUS01000012">
    <property type="protein sequence ID" value="SCY65260.1"/>
    <property type="molecule type" value="Genomic_DNA"/>
</dbReference>
<evidence type="ECO:0000259" key="2">
    <source>
        <dbReference type="PROSITE" id="PS51272"/>
    </source>
</evidence>
<evidence type="ECO:0000313" key="5">
    <source>
        <dbReference type="Proteomes" id="UP000198636"/>
    </source>
</evidence>
<dbReference type="Gene3D" id="3.10.50.10">
    <property type="match status" value="1"/>
</dbReference>
<evidence type="ECO:0000313" key="4">
    <source>
        <dbReference type="EMBL" id="SCY65260.1"/>
    </source>
</evidence>
<feature type="domain" description="GH18" evidence="3">
    <location>
        <begin position="212"/>
        <end position="576"/>
    </location>
</feature>
<dbReference type="InterPro" id="IPR029070">
    <property type="entry name" value="Chitinase_insertion_sf"/>
</dbReference>
<protein>
    <submittedName>
        <fullName evidence="4">Predicted glycosyl hydrolase</fullName>
    </submittedName>
</protein>
<dbReference type="PROSITE" id="PS51272">
    <property type="entry name" value="SLH"/>
    <property type="match status" value="2"/>
</dbReference>